<dbReference type="Proteomes" id="UP000002596">
    <property type="component" value="Chromosome"/>
</dbReference>
<dbReference type="GO" id="GO:0016887">
    <property type="term" value="F:ATP hydrolysis activity"/>
    <property type="evidence" value="ECO:0007669"/>
    <property type="project" value="InterPro"/>
</dbReference>
<dbReference type="Gene3D" id="3.40.50.300">
    <property type="entry name" value="P-loop containing nucleotide triphosphate hydrolases"/>
    <property type="match status" value="1"/>
</dbReference>
<name>A1TM01_PARC0</name>
<dbReference type="PANTHER" id="PTHR43581:SF2">
    <property type="entry name" value="EXCINUCLEASE ATPASE SUBUNIT"/>
    <property type="match status" value="1"/>
</dbReference>
<dbReference type="AlphaFoldDB" id="A1TM01"/>
<dbReference type="InterPro" id="IPR051396">
    <property type="entry name" value="Bact_Antivir_Def_Nuclease"/>
</dbReference>
<proteinExistence type="predicted"/>
<dbReference type="KEGG" id="aav:Aave_1398"/>
<dbReference type="STRING" id="397945.Aave_1398"/>
<feature type="domain" description="ATPase AAA-type core" evidence="1">
    <location>
        <begin position="33"/>
        <end position="363"/>
    </location>
</feature>
<dbReference type="InterPro" id="IPR003959">
    <property type="entry name" value="ATPase_AAA_core"/>
</dbReference>
<gene>
    <name evidence="2" type="ordered locus">Aave_1398</name>
</gene>
<dbReference type="HOGENOM" id="CLU_033408_0_0_4"/>
<dbReference type="Pfam" id="PF13304">
    <property type="entry name" value="AAA_21"/>
    <property type="match status" value="1"/>
</dbReference>
<dbReference type="SUPFAM" id="SSF52540">
    <property type="entry name" value="P-loop containing nucleoside triphosphate hydrolases"/>
    <property type="match status" value="1"/>
</dbReference>
<organism evidence="2 3">
    <name type="scientific">Paracidovorax citrulli (strain AAC00-1)</name>
    <name type="common">Acidovorax citrulli</name>
    <dbReference type="NCBI Taxonomy" id="397945"/>
    <lineage>
        <taxon>Bacteria</taxon>
        <taxon>Pseudomonadati</taxon>
        <taxon>Pseudomonadota</taxon>
        <taxon>Betaproteobacteria</taxon>
        <taxon>Burkholderiales</taxon>
        <taxon>Comamonadaceae</taxon>
        <taxon>Paracidovorax</taxon>
    </lineage>
</organism>
<dbReference type="InterPro" id="IPR027417">
    <property type="entry name" value="P-loop_NTPase"/>
</dbReference>
<dbReference type="PANTHER" id="PTHR43581">
    <property type="entry name" value="ATP/GTP PHOSPHATASE"/>
    <property type="match status" value="1"/>
</dbReference>
<sequence length="610" mass="67193">MHLKHLMIYNSGPTQELDLQPQFTADGLPKPLILVGLNGAGKTNVLSTIADAILELQVAAGFNDILPNNKMGRRLFYRLLGGSTTSLNRSFEVSVATFKHAESSFSYRAQTGPVPETVINKLETIAAFDVWNVEPAKEVIGDSAQLKNIFISDSYSFFPVNRNEDAWWQSLRMEQSEDVRFAHRVNGELAKPVVLQTSFALLKPWIADVILDQAVDASMVLTMVSQPNSGRIADLMARANQGTLTAINTVFSTILRQQVFVTRDGRGAGASKLFLRDLTGSTVLRSLDSLSTGQAALAAIFLNIIRYSDMGRPGIRLEEIAGISVIDEVDAHLHSELQTEVLPALMKLFPRVQFVATSHAPLFALGMERVYGPAGYSLVELPSGLTISPERFGEFQRSFDYFTETKAFELLMREAAVAGKRPSVICEGETDPKYLQRAAELLGFDDFAANVDFDWIGSKEGGTAKNGGAGALDNAVRLFKCNPNLVAVPLALVYDCDQPGEDYTQTNFLVMRLPRNEANTVRKGGIENLLPPHVFEEEFFETKKIERGGDDKVITTTIALRKVAFCEHICARGDVKDFAQFEPIIDRLARFFGMPRSDPRAAVEIAAVED</sequence>
<accession>A1TM01</accession>
<reference evidence="2" key="1">
    <citation type="submission" date="2006-12" db="EMBL/GenBank/DDBJ databases">
        <title>Complete sequence of Acidovorax avenae subsp. citrulli AAC00-1.</title>
        <authorList>
            <consortium name="US DOE Joint Genome Institute"/>
            <person name="Copeland A."/>
            <person name="Lucas S."/>
            <person name="Lapidus A."/>
            <person name="Barry K."/>
            <person name="Detter J.C."/>
            <person name="Glavina del Rio T."/>
            <person name="Dalin E."/>
            <person name="Tice H."/>
            <person name="Pitluck S."/>
            <person name="Kiss H."/>
            <person name="Brettin T."/>
            <person name="Bruce D."/>
            <person name="Han C."/>
            <person name="Tapia R."/>
            <person name="Gilna P."/>
            <person name="Schmutz J."/>
            <person name="Larimer F."/>
            <person name="Land M."/>
            <person name="Hauser L."/>
            <person name="Kyrpides N."/>
            <person name="Kim E."/>
            <person name="Stahl D."/>
            <person name="Richardson P."/>
        </authorList>
    </citation>
    <scope>NUCLEOTIDE SEQUENCE</scope>
    <source>
        <strain evidence="2">AAC00-1</strain>
    </source>
</reference>
<dbReference type="eggNOG" id="COG3950">
    <property type="taxonomic scope" value="Bacteria"/>
</dbReference>
<dbReference type="OrthoDB" id="5468457at2"/>
<evidence type="ECO:0000259" key="1">
    <source>
        <dbReference type="Pfam" id="PF13304"/>
    </source>
</evidence>
<evidence type="ECO:0000313" key="2">
    <source>
        <dbReference type="EMBL" id="ABM31989.1"/>
    </source>
</evidence>
<dbReference type="EMBL" id="CP000512">
    <property type="protein sequence ID" value="ABM31989.1"/>
    <property type="molecule type" value="Genomic_DNA"/>
</dbReference>
<protein>
    <recommendedName>
        <fullName evidence="1">ATPase AAA-type core domain-containing protein</fullName>
    </recommendedName>
</protein>
<evidence type="ECO:0000313" key="3">
    <source>
        <dbReference type="Proteomes" id="UP000002596"/>
    </source>
</evidence>
<dbReference type="GO" id="GO:0005524">
    <property type="term" value="F:ATP binding"/>
    <property type="evidence" value="ECO:0007669"/>
    <property type="project" value="InterPro"/>
</dbReference>